<evidence type="ECO:0000313" key="9">
    <source>
        <dbReference type="RefSeq" id="XP_020090752.1"/>
    </source>
</evidence>
<evidence type="ECO:0000259" key="6">
    <source>
        <dbReference type="PROSITE" id="PS50066"/>
    </source>
</evidence>
<dbReference type="GO" id="GO:0000977">
    <property type="term" value="F:RNA polymerase II transcription regulatory region sequence-specific DNA binding"/>
    <property type="evidence" value="ECO:0007669"/>
    <property type="project" value="InterPro"/>
</dbReference>
<keyword evidence="3" id="KW-0238">DNA-binding</keyword>
<evidence type="ECO:0000256" key="4">
    <source>
        <dbReference type="ARBA" id="ARBA00023163"/>
    </source>
</evidence>
<dbReference type="CDD" id="cd00265">
    <property type="entry name" value="MADS_MEF2_like"/>
    <property type="match status" value="1"/>
</dbReference>
<dbReference type="GO" id="GO:0045944">
    <property type="term" value="P:positive regulation of transcription by RNA polymerase II"/>
    <property type="evidence" value="ECO:0007669"/>
    <property type="project" value="InterPro"/>
</dbReference>
<keyword evidence="5" id="KW-0539">Nucleus</keyword>
<dbReference type="RefSeq" id="XP_020090752.1">
    <property type="nucleotide sequence ID" value="XM_020235163.1"/>
</dbReference>
<keyword evidence="4" id="KW-0804">Transcription</keyword>
<evidence type="ECO:0000256" key="3">
    <source>
        <dbReference type="ARBA" id="ARBA00023125"/>
    </source>
</evidence>
<organism evidence="9">
    <name type="scientific">Ananas comosus</name>
    <name type="common">Pineapple</name>
    <name type="synonym">Ananas ananas</name>
    <dbReference type="NCBI Taxonomy" id="4615"/>
    <lineage>
        <taxon>Eukaryota</taxon>
        <taxon>Viridiplantae</taxon>
        <taxon>Streptophyta</taxon>
        <taxon>Embryophyta</taxon>
        <taxon>Tracheophyta</taxon>
        <taxon>Spermatophyta</taxon>
        <taxon>Magnoliopsida</taxon>
        <taxon>Liliopsida</taxon>
        <taxon>Poales</taxon>
        <taxon>Bromeliaceae</taxon>
        <taxon>Bromelioideae</taxon>
        <taxon>Ananas</taxon>
    </lineage>
</organism>
<dbReference type="SMART" id="SM00432">
    <property type="entry name" value="MADS"/>
    <property type="match status" value="1"/>
</dbReference>
<dbReference type="Gene3D" id="3.40.1810.10">
    <property type="entry name" value="Transcription factor, MADS-box"/>
    <property type="match status" value="1"/>
</dbReference>
<gene>
    <name evidence="9 10" type="primary">LOC109711855</name>
</gene>
<dbReference type="PRINTS" id="PR00404">
    <property type="entry name" value="MADSDOMAIN"/>
</dbReference>
<dbReference type="AlphaFoldDB" id="A0A6P5F542"/>
<dbReference type="GeneID" id="109711855"/>
<dbReference type="Pfam" id="PF00319">
    <property type="entry name" value="SRF-TF"/>
    <property type="match status" value="1"/>
</dbReference>
<evidence type="ECO:0000259" key="7">
    <source>
        <dbReference type="PROSITE" id="PS51297"/>
    </source>
</evidence>
<dbReference type="InterPro" id="IPR036879">
    <property type="entry name" value="TF_MADSbox_sf"/>
</dbReference>
<dbReference type="PROSITE" id="PS51297">
    <property type="entry name" value="K_BOX"/>
    <property type="match status" value="1"/>
</dbReference>
<feature type="domain" description="MADS-box" evidence="6">
    <location>
        <begin position="1"/>
        <end position="61"/>
    </location>
</feature>
<evidence type="ECO:0000256" key="5">
    <source>
        <dbReference type="ARBA" id="ARBA00023242"/>
    </source>
</evidence>
<comment type="subcellular location">
    <subcellularLocation>
        <location evidence="1">Nucleus</location>
    </subcellularLocation>
</comment>
<dbReference type="InterPro" id="IPR002100">
    <property type="entry name" value="TF_MADSbox"/>
</dbReference>
<accession>A0A6P5F542</accession>
<keyword evidence="8" id="KW-1185">Reference proteome</keyword>
<evidence type="ECO:0000256" key="2">
    <source>
        <dbReference type="ARBA" id="ARBA00023015"/>
    </source>
</evidence>
<dbReference type="RefSeq" id="XP_020090753.1">
    <property type="nucleotide sequence ID" value="XM_020235164.1"/>
</dbReference>
<evidence type="ECO:0000256" key="1">
    <source>
        <dbReference type="ARBA" id="ARBA00004123"/>
    </source>
</evidence>
<feature type="domain" description="K-box" evidence="7">
    <location>
        <begin position="86"/>
        <end position="176"/>
    </location>
</feature>
<dbReference type="InterPro" id="IPR002487">
    <property type="entry name" value="TF_Kbox"/>
</dbReference>
<dbReference type="OrthoDB" id="1898716at2759"/>
<dbReference type="PROSITE" id="PS50066">
    <property type="entry name" value="MADS_BOX_2"/>
    <property type="match status" value="1"/>
</dbReference>
<dbReference type="GO" id="GO:0003700">
    <property type="term" value="F:DNA-binding transcription factor activity"/>
    <property type="evidence" value="ECO:0007669"/>
    <property type="project" value="InterPro"/>
</dbReference>
<dbReference type="FunFam" id="3.40.1810.10:FF:000007">
    <property type="entry name" value="Transcription factor, MADS-box"/>
    <property type="match status" value="1"/>
</dbReference>
<dbReference type="Proteomes" id="UP000515123">
    <property type="component" value="Linkage group 6"/>
</dbReference>
<dbReference type="SUPFAM" id="SSF55455">
    <property type="entry name" value="SRF-like"/>
    <property type="match status" value="1"/>
</dbReference>
<dbReference type="InterPro" id="IPR033896">
    <property type="entry name" value="MEF2-like_N"/>
</dbReference>
<protein>
    <submittedName>
        <fullName evidence="9 10">MADS-box transcription factor 22-like isoform X1</fullName>
    </submittedName>
</protein>
<name>A0A6P5F542_ANACO</name>
<dbReference type="GO" id="GO:0046983">
    <property type="term" value="F:protein dimerization activity"/>
    <property type="evidence" value="ECO:0007669"/>
    <property type="project" value="InterPro"/>
</dbReference>
<dbReference type="GO" id="GO:0005634">
    <property type="term" value="C:nucleus"/>
    <property type="evidence" value="ECO:0007669"/>
    <property type="project" value="UniProtKB-SubCell"/>
</dbReference>
<reference evidence="8" key="1">
    <citation type="journal article" date="2015" name="Nat. Genet.">
        <title>The pineapple genome and the evolution of CAM photosynthesis.</title>
        <authorList>
            <person name="Ming R."/>
            <person name="VanBuren R."/>
            <person name="Wai C.M."/>
            <person name="Tang H."/>
            <person name="Schatz M.C."/>
            <person name="Bowers J.E."/>
            <person name="Lyons E."/>
            <person name="Wang M.L."/>
            <person name="Chen J."/>
            <person name="Biggers E."/>
            <person name="Zhang J."/>
            <person name="Huang L."/>
            <person name="Zhang L."/>
            <person name="Miao W."/>
            <person name="Zhang J."/>
            <person name="Ye Z."/>
            <person name="Miao C."/>
            <person name="Lin Z."/>
            <person name="Wang H."/>
            <person name="Zhou H."/>
            <person name="Yim W.C."/>
            <person name="Priest H.D."/>
            <person name="Zheng C."/>
            <person name="Woodhouse M."/>
            <person name="Edger P.P."/>
            <person name="Guyot R."/>
            <person name="Guo H.B."/>
            <person name="Guo H."/>
            <person name="Zheng G."/>
            <person name="Singh R."/>
            <person name="Sharma A."/>
            <person name="Min X."/>
            <person name="Zheng Y."/>
            <person name="Lee H."/>
            <person name="Gurtowski J."/>
            <person name="Sedlazeck F.J."/>
            <person name="Harkess A."/>
            <person name="McKain M.R."/>
            <person name="Liao Z."/>
            <person name="Fang J."/>
            <person name="Liu J."/>
            <person name="Zhang X."/>
            <person name="Zhang Q."/>
            <person name="Hu W."/>
            <person name="Qin Y."/>
            <person name="Wang K."/>
            <person name="Chen L.Y."/>
            <person name="Shirley N."/>
            <person name="Lin Y.R."/>
            <person name="Liu L.Y."/>
            <person name="Hernandez A.G."/>
            <person name="Wright C.L."/>
            <person name="Bulone V."/>
            <person name="Tuskan G.A."/>
            <person name="Heath K."/>
            <person name="Zee F."/>
            <person name="Moore P.H."/>
            <person name="Sunkar R."/>
            <person name="Leebens-Mack J.H."/>
            <person name="Mockler T."/>
            <person name="Bennetzen J.L."/>
            <person name="Freeling M."/>
            <person name="Sankoff D."/>
            <person name="Paterson A.H."/>
            <person name="Zhu X."/>
            <person name="Yang X."/>
            <person name="Smith J.A."/>
            <person name="Cushman J.C."/>
            <person name="Paull R.E."/>
            <person name="Yu Q."/>
        </authorList>
    </citation>
    <scope>NUCLEOTIDE SEQUENCE [LARGE SCALE GENOMIC DNA]</scope>
    <source>
        <strain evidence="8">cv. F153</strain>
    </source>
</reference>
<proteinExistence type="predicted"/>
<dbReference type="Pfam" id="PF01486">
    <property type="entry name" value="K-box"/>
    <property type="match status" value="1"/>
</dbReference>
<evidence type="ECO:0000313" key="10">
    <source>
        <dbReference type="RefSeq" id="XP_020090753.1"/>
    </source>
</evidence>
<sequence length="225" mass="25246">MAREKIQIRKIDNTTARQVTFSKRRRGLFKKAEELSILCDAEVALIVFSSTGRLFHFSSSSMKEIIKRHSMHSKNLQKSDQPTLDLNMEDSNYASLSKQVAETSLQLRQMRGEDLEGLTVEELQLLEKKLEGGLHRVLDMKEAKIMEQISDLRKKGLDLVEENTRLRHQMLQVSGVGINHSENALAEDGLSAESVMTASQSGGSLDYDDSSDTSLKLGLACCSWK</sequence>
<dbReference type="PANTHER" id="PTHR48019">
    <property type="entry name" value="SERUM RESPONSE FACTOR HOMOLOG"/>
    <property type="match status" value="1"/>
</dbReference>
<dbReference type="InterPro" id="IPR050142">
    <property type="entry name" value="MADS-box/MEF2_TF"/>
</dbReference>
<reference evidence="9 10" key="2">
    <citation type="submission" date="2025-04" db="UniProtKB">
        <authorList>
            <consortium name="RefSeq"/>
        </authorList>
    </citation>
    <scope>IDENTIFICATION</scope>
    <source>
        <tissue evidence="9 10">Leaf</tissue>
    </source>
</reference>
<dbReference type="PROSITE" id="PS00350">
    <property type="entry name" value="MADS_BOX_1"/>
    <property type="match status" value="1"/>
</dbReference>
<keyword evidence="2" id="KW-0805">Transcription regulation</keyword>
<evidence type="ECO:0000313" key="8">
    <source>
        <dbReference type="Proteomes" id="UP000515123"/>
    </source>
</evidence>